<feature type="compositionally biased region" description="Basic and acidic residues" evidence="3">
    <location>
        <begin position="840"/>
        <end position="851"/>
    </location>
</feature>
<dbReference type="InterPro" id="IPR041664">
    <property type="entry name" value="AAA_16"/>
</dbReference>
<feature type="domain" description="Orc1-like AAA ATPase" evidence="4">
    <location>
        <begin position="15"/>
        <end position="163"/>
    </location>
</feature>
<dbReference type="Gene3D" id="1.25.40.10">
    <property type="entry name" value="Tetratricopeptide repeat domain"/>
    <property type="match status" value="1"/>
</dbReference>
<evidence type="ECO:0000256" key="1">
    <source>
        <dbReference type="ARBA" id="ARBA00022741"/>
    </source>
</evidence>
<evidence type="ECO:0000256" key="2">
    <source>
        <dbReference type="ARBA" id="ARBA00022840"/>
    </source>
</evidence>
<evidence type="ECO:0000259" key="4">
    <source>
        <dbReference type="Pfam" id="PF13191"/>
    </source>
</evidence>
<keyword evidence="1" id="KW-0547">Nucleotide-binding</keyword>
<dbReference type="EMBL" id="JANCPR020000019">
    <property type="protein sequence ID" value="MDJ1134166.1"/>
    <property type="molecule type" value="Genomic_DNA"/>
</dbReference>
<dbReference type="InterPro" id="IPR011990">
    <property type="entry name" value="TPR-like_helical_dom_sf"/>
</dbReference>
<organism evidence="5 6">
    <name type="scientific">Streptomyces iconiensis</name>
    <dbReference type="NCBI Taxonomy" id="1384038"/>
    <lineage>
        <taxon>Bacteria</taxon>
        <taxon>Bacillati</taxon>
        <taxon>Actinomycetota</taxon>
        <taxon>Actinomycetes</taxon>
        <taxon>Kitasatosporales</taxon>
        <taxon>Streptomycetaceae</taxon>
        <taxon>Streptomyces</taxon>
    </lineage>
</organism>
<dbReference type="SUPFAM" id="SSF48452">
    <property type="entry name" value="TPR-like"/>
    <property type="match status" value="1"/>
</dbReference>
<keyword evidence="6" id="KW-1185">Reference proteome</keyword>
<gene>
    <name evidence="5" type="ORF">NMN56_019780</name>
</gene>
<feature type="region of interest" description="Disordered" evidence="3">
    <location>
        <begin position="821"/>
        <end position="851"/>
    </location>
</feature>
<evidence type="ECO:0000313" key="6">
    <source>
        <dbReference type="Proteomes" id="UP001214441"/>
    </source>
</evidence>
<dbReference type="PANTHER" id="PTHR16305">
    <property type="entry name" value="TESTICULAR SOLUBLE ADENYLYL CYCLASE"/>
    <property type="match status" value="1"/>
</dbReference>
<keyword evidence="2" id="KW-0067">ATP-binding</keyword>
<dbReference type="InterPro" id="IPR027417">
    <property type="entry name" value="P-loop_NTPase"/>
</dbReference>
<evidence type="ECO:0000313" key="5">
    <source>
        <dbReference type="EMBL" id="MDJ1134166.1"/>
    </source>
</evidence>
<dbReference type="RefSeq" id="WP_280842882.1">
    <property type="nucleotide sequence ID" value="NZ_JANCPR020000019.1"/>
</dbReference>
<dbReference type="Pfam" id="PF13191">
    <property type="entry name" value="AAA_16"/>
    <property type="match status" value="1"/>
</dbReference>
<name>A0ABT6ZYM5_9ACTN</name>
<comment type="caution">
    <text evidence="5">The sequence shown here is derived from an EMBL/GenBank/DDBJ whole genome shotgun (WGS) entry which is preliminary data.</text>
</comment>
<dbReference type="PANTHER" id="PTHR16305:SF35">
    <property type="entry name" value="TRANSCRIPTIONAL ACTIVATOR DOMAIN"/>
    <property type="match status" value="1"/>
</dbReference>
<evidence type="ECO:0000256" key="3">
    <source>
        <dbReference type="SAM" id="MobiDB-lite"/>
    </source>
</evidence>
<dbReference type="Proteomes" id="UP001214441">
    <property type="component" value="Unassembled WGS sequence"/>
</dbReference>
<accession>A0ABT6ZYM5</accession>
<dbReference type="SUPFAM" id="SSF52540">
    <property type="entry name" value="P-loop containing nucleoside triphosphate hydrolases"/>
    <property type="match status" value="1"/>
</dbReference>
<reference evidence="5 6" key="1">
    <citation type="submission" date="2023-05" db="EMBL/GenBank/DDBJ databases">
        <title>Streptantibioticus silvisoli sp. nov., acidotolerant actinomycetes 1 from pine litter.</title>
        <authorList>
            <person name="Swiecimska M."/>
            <person name="Golinska P."/>
            <person name="Sangal V."/>
            <person name="Wachnowicz B."/>
            <person name="Goodfellow M."/>
        </authorList>
    </citation>
    <scope>NUCLEOTIDE SEQUENCE [LARGE SCALE GENOMIC DNA]</scope>
    <source>
        <strain evidence="5 6">DSM 42109</strain>
    </source>
</reference>
<protein>
    <submittedName>
        <fullName evidence="5">AAA family ATPase</fullName>
    </submittedName>
</protein>
<proteinExistence type="predicted"/>
<sequence>MRRGRPATRRGSAALLSRDVELSALGRVLASAASGMGASLLLEGGIGAGKSHLVRAALRAARSRGFEVMFARALQAERALPYGLQQQVHDQLPGAVSPVCAAEAGGAAPGHAATLPTHRLVAELPARAPLLRVVDNPQWADAHSLHWFGRFMNSLEGRPVALVATLAWDHSEVKNADQRPVGTASLADVASEFHRREVLQGLNADSVGYLLASAFGEPLDTELVRACHEATGGNPLLVRALLREMRRSGIGPADLSAGRIAELGSAEVAEMLVARFEEWFPEVGRALDLIAVMNRVESSHVVAELVGIPSGVAADVLHTLVRCGVLDETPAGTGFSRPMIRTSFLTAMPPSERARLHAEAAKALHGMAAPRSEITAHLLRSAPVAEPWSCRLLIDMADNARAEGDLKRARACLERGSEECGPGEEPGLLRRLGHVELAEDPAAAVAVLHRTLGLAPEPDERRAVALVDLAQAICLTGDVAAALRVMENEVADFERASADKELSAGISAVSGLLTLLDGKSTQRTPATVLTEATAIPWIRRSRAALSAVCAQWDGERREEAVRHARLGLSEPVESVNAHAAVRLALLLVLSRAGEHEEAAKACGTILSKATAEGSGSVTALALAVLTECAFRTGRLQEAEDAGREALEYGPGRHWLGSAQARCRLGGTLLESGDLEGAQRLLLDDRPHTPDVLVPALLFHRGRLQVAVGRAEAGLADLEECGRQLRARGWSNPAAYPWRSEAALTYAHLGNHAVAERLLQEELELARGWGAPDAIGRALRVLGLLTRGDGRAAVLGEAVGFLRESGAALDEARALRDLGPRAAAHGHRPAGSGASACGHGNGREERRSCARP</sequence>